<dbReference type="InterPro" id="IPR050198">
    <property type="entry name" value="Non-receptor_tyrosine_kinases"/>
</dbReference>
<dbReference type="InterPro" id="IPR008266">
    <property type="entry name" value="Tyr_kinase_AS"/>
</dbReference>
<organism evidence="20 21">
    <name type="scientific">Caenorhabditis angaria</name>
    <dbReference type="NCBI Taxonomy" id="860376"/>
    <lineage>
        <taxon>Eukaryota</taxon>
        <taxon>Metazoa</taxon>
        <taxon>Ecdysozoa</taxon>
        <taxon>Nematoda</taxon>
        <taxon>Chromadorea</taxon>
        <taxon>Rhabditida</taxon>
        <taxon>Rhabditina</taxon>
        <taxon>Rhabditomorpha</taxon>
        <taxon>Rhabditoidea</taxon>
        <taxon>Rhabditidae</taxon>
        <taxon>Peloderinae</taxon>
        <taxon>Caenorhabditis</taxon>
    </lineage>
</organism>
<keyword evidence="8 15" id="KW-0067">ATP-binding</keyword>
<dbReference type="PROSITE" id="PS00109">
    <property type="entry name" value="PROTEIN_KINASE_TYR"/>
    <property type="match status" value="1"/>
</dbReference>
<evidence type="ECO:0000256" key="6">
    <source>
        <dbReference type="ARBA" id="ARBA00022741"/>
    </source>
</evidence>
<dbReference type="PROSITE" id="PS50001">
    <property type="entry name" value="SH2"/>
    <property type="match status" value="1"/>
</dbReference>
<comment type="subcellular location">
    <subcellularLocation>
        <location evidence="1">Cell membrane</location>
        <topology evidence="1">Peripheral membrane protein</topology>
    </subcellularLocation>
    <subcellularLocation>
        <location evidence="2">Cytoplasm</location>
    </subcellularLocation>
</comment>
<evidence type="ECO:0000256" key="15">
    <source>
        <dbReference type="PROSITE-ProRule" id="PRU10141"/>
    </source>
</evidence>
<dbReference type="Pfam" id="PF07714">
    <property type="entry name" value="PK_Tyr_Ser-Thr"/>
    <property type="match status" value="1"/>
</dbReference>
<feature type="binding site" evidence="15">
    <location>
        <position position="238"/>
    </location>
    <ligand>
        <name>ATP</name>
        <dbReference type="ChEBI" id="CHEBI:30616"/>
    </ligand>
</feature>
<feature type="compositionally biased region" description="Basic and acidic residues" evidence="17">
    <location>
        <begin position="26"/>
        <end position="35"/>
    </location>
</feature>
<evidence type="ECO:0000256" key="3">
    <source>
        <dbReference type="ARBA" id="ARBA00022475"/>
    </source>
</evidence>
<dbReference type="CDD" id="cd00192">
    <property type="entry name" value="PTKc"/>
    <property type="match status" value="1"/>
</dbReference>
<keyword evidence="6 15" id="KW-0547">Nucleotide-binding</keyword>
<evidence type="ECO:0000256" key="2">
    <source>
        <dbReference type="ARBA" id="ARBA00004496"/>
    </source>
</evidence>
<reference evidence="20" key="1">
    <citation type="submission" date="2022-11" db="EMBL/GenBank/DDBJ databases">
        <authorList>
            <person name="Kikuchi T."/>
        </authorList>
    </citation>
    <scope>NUCLEOTIDE SEQUENCE</scope>
    <source>
        <strain evidence="20">PS1010</strain>
    </source>
</reference>
<evidence type="ECO:0000256" key="10">
    <source>
        <dbReference type="ARBA" id="ARBA00023136"/>
    </source>
</evidence>
<evidence type="ECO:0000256" key="7">
    <source>
        <dbReference type="ARBA" id="ARBA00022777"/>
    </source>
</evidence>
<evidence type="ECO:0000256" key="8">
    <source>
        <dbReference type="ARBA" id="ARBA00022840"/>
    </source>
</evidence>
<keyword evidence="21" id="KW-1185">Reference proteome</keyword>
<dbReference type="SUPFAM" id="SSF56112">
    <property type="entry name" value="Protein kinase-like (PK-like)"/>
    <property type="match status" value="1"/>
</dbReference>
<dbReference type="Proteomes" id="UP001152747">
    <property type="component" value="Unassembled WGS sequence"/>
</dbReference>
<feature type="compositionally biased region" description="Low complexity" evidence="17">
    <location>
        <begin position="103"/>
        <end position="118"/>
    </location>
</feature>
<keyword evidence="9 14" id="KW-0727">SH2 domain</keyword>
<dbReference type="InterPro" id="IPR001245">
    <property type="entry name" value="Ser-Thr/Tyr_kinase_cat_dom"/>
</dbReference>
<dbReference type="EMBL" id="CANHGI010000004">
    <property type="protein sequence ID" value="CAI5447647.1"/>
    <property type="molecule type" value="Genomic_DNA"/>
</dbReference>
<dbReference type="SMART" id="SM00252">
    <property type="entry name" value="SH2"/>
    <property type="match status" value="1"/>
</dbReference>
<dbReference type="InterPro" id="IPR036860">
    <property type="entry name" value="SH2_dom_sf"/>
</dbReference>
<name>A0A9P1IL82_9PELO</name>
<feature type="domain" description="Protein kinase" evidence="19">
    <location>
        <begin position="207"/>
        <end position="466"/>
    </location>
</feature>
<dbReference type="PANTHER" id="PTHR24418">
    <property type="entry name" value="TYROSINE-PROTEIN KINASE"/>
    <property type="match status" value="1"/>
</dbReference>
<dbReference type="SMART" id="SM00219">
    <property type="entry name" value="TyrKc"/>
    <property type="match status" value="1"/>
</dbReference>
<dbReference type="Gene3D" id="3.30.200.20">
    <property type="entry name" value="Phosphorylase Kinase, domain 1"/>
    <property type="match status" value="1"/>
</dbReference>
<evidence type="ECO:0000256" key="4">
    <source>
        <dbReference type="ARBA" id="ARBA00022490"/>
    </source>
</evidence>
<accession>A0A9P1IL82</accession>
<dbReference type="PRINTS" id="PR00109">
    <property type="entry name" value="TYRKINASE"/>
</dbReference>
<keyword evidence="5 16" id="KW-0808">Transferase</keyword>
<comment type="similarity">
    <text evidence="13">Belongs to the protein kinase superfamily. Tyr protein kinase family. Fes/fps subfamily.</text>
</comment>
<evidence type="ECO:0000259" key="18">
    <source>
        <dbReference type="PROSITE" id="PS50001"/>
    </source>
</evidence>
<evidence type="ECO:0000256" key="1">
    <source>
        <dbReference type="ARBA" id="ARBA00004202"/>
    </source>
</evidence>
<evidence type="ECO:0000313" key="20">
    <source>
        <dbReference type="EMBL" id="CAI5447647.1"/>
    </source>
</evidence>
<evidence type="ECO:0000256" key="17">
    <source>
        <dbReference type="SAM" id="MobiDB-lite"/>
    </source>
</evidence>
<dbReference type="InterPro" id="IPR000980">
    <property type="entry name" value="SH2"/>
</dbReference>
<keyword evidence="10" id="KW-0472">Membrane</keyword>
<dbReference type="FunFam" id="3.30.200.20:FF:000194">
    <property type="entry name" value="protein-tyrosine kinase 2-beta isoform X1"/>
    <property type="match status" value="1"/>
</dbReference>
<dbReference type="InterPro" id="IPR035849">
    <property type="entry name" value="Fes/Fps/Fer_SH2"/>
</dbReference>
<evidence type="ECO:0000256" key="12">
    <source>
        <dbReference type="ARBA" id="ARBA00051245"/>
    </source>
</evidence>
<keyword evidence="4" id="KW-0963">Cytoplasm</keyword>
<sequence length="529" mass="60694">MSDECIEEDNFRSDAELTVPTTQKPADADSKKEKDKIINKEEEKKFFETKDIVEDESLFKSIQELSCYHGFLPREDLKTLLQNEGDYLIRVSEIATPHGAGKNLNSNPNSSASASASASSKDIKRDLILSVFECPENQENEGKEGKLRNLVVRRYKGRFGIEISTLFENINELLQHYQHSNTSPKKNRLLKTPIPMQKWEFKHSDILRMGSLLGEGAYGEVRAGVLKRKGREIEVAVKLMKGGDLNKIKIREMMQEARLMRAFKHNNVVRFYGVAVDEQPLHILLELVKGGGLNSYLRKNKKQVTPSELLNICHGAALGLEYLHSNNCIHRDIAARNCLYSIDKIVKLSDFGLSRIGSSYKLTATSKLPIKWLAAETISTLMFTPKTDVYSYGVMCFEIFAEGEEPWQHVTNVEVKKYVVSGRYLQIPDSCPEKLKVFINEKIYVADPKKRAGMREVLRVIENEIIMMEEREREKEREKEKEYVPLSNICGTRTPHKHQHQHIHIHHINPIPNPHHRKLNKKSSNIEFE</sequence>
<evidence type="ECO:0000256" key="16">
    <source>
        <dbReference type="RuleBase" id="RU362096"/>
    </source>
</evidence>
<dbReference type="SUPFAM" id="SSF55550">
    <property type="entry name" value="SH2 domain"/>
    <property type="match status" value="1"/>
</dbReference>
<keyword evidence="3" id="KW-1003">Cell membrane</keyword>
<dbReference type="OrthoDB" id="4062651at2759"/>
<dbReference type="GO" id="GO:0005886">
    <property type="term" value="C:plasma membrane"/>
    <property type="evidence" value="ECO:0007669"/>
    <property type="project" value="UniProtKB-SubCell"/>
</dbReference>
<evidence type="ECO:0000256" key="14">
    <source>
        <dbReference type="PROSITE-ProRule" id="PRU00191"/>
    </source>
</evidence>
<evidence type="ECO:0000256" key="13">
    <source>
        <dbReference type="ARBA" id="ARBA00061333"/>
    </source>
</evidence>
<keyword evidence="11 16" id="KW-0829">Tyrosine-protein kinase</keyword>
<dbReference type="CDD" id="cd10361">
    <property type="entry name" value="SH2_Fps_family"/>
    <property type="match status" value="1"/>
</dbReference>
<dbReference type="EC" id="2.7.10.2" evidence="16"/>
<dbReference type="PROSITE" id="PS50011">
    <property type="entry name" value="PROTEIN_KINASE_DOM"/>
    <property type="match status" value="1"/>
</dbReference>
<dbReference type="InterPro" id="IPR017441">
    <property type="entry name" value="Protein_kinase_ATP_BS"/>
</dbReference>
<feature type="region of interest" description="Disordered" evidence="17">
    <location>
        <begin position="98"/>
        <end position="118"/>
    </location>
</feature>
<dbReference type="Gene3D" id="3.30.505.10">
    <property type="entry name" value="SH2 domain"/>
    <property type="match status" value="1"/>
</dbReference>
<dbReference type="GO" id="GO:0005737">
    <property type="term" value="C:cytoplasm"/>
    <property type="evidence" value="ECO:0007669"/>
    <property type="project" value="UniProtKB-SubCell"/>
</dbReference>
<dbReference type="Gene3D" id="1.10.510.10">
    <property type="entry name" value="Transferase(Phosphotransferase) domain 1"/>
    <property type="match status" value="1"/>
</dbReference>
<evidence type="ECO:0000256" key="5">
    <source>
        <dbReference type="ARBA" id="ARBA00022679"/>
    </source>
</evidence>
<evidence type="ECO:0000313" key="21">
    <source>
        <dbReference type="Proteomes" id="UP001152747"/>
    </source>
</evidence>
<dbReference type="InterPro" id="IPR020635">
    <property type="entry name" value="Tyr_kinase_cat_dom"/>
</dbReference>
<comment type="caution">
    <text evidence="20">The sequence shown here is derived from an EMBL/GenBank/DDBJ whole genome shotgun (WGS) entry which is preliminary data.</text>
</comment>
<dbReference type="InterPro" id="IPR000719">
    <property type="entry name" value="Prot_kinase_dom"/>
</dbReference>
<dbReference type="AlphaFoldDB" id="A0A9P1IL82"/>
<dbReference type="GO" id="GO:0005524">
    <property type="term" value="F:ATP binding"/>
    <property type="evidence" value="ECO:0007669"/>
    <property type="project" value="UniProtKB-UniRule"/>
</dbReference>
<feature type="region of interest" description="Disordered" evidence="17">
    <location>
        <begin position="510"/>
        <end position="529"/>
    </location>
</feature>
<proteinExistence type="inferred from homology"/>
<dbReference type="GO" id="GO:0004715">
    <property type="term" value="F:non-membrane spanning protein tyrosine kinase activity"/>
    <property type="evidence" value="ECO:0007669"/>
    <property type="project" value="UniProtKB-EC"/>
</dbReference>
<evidence type="ECO:0000256" key="11">
    <source>
        <dbReference type="ARBA" id="ARBA00023137"/>
    </source>
</evidence>
<evidence type="ECO:0000259" key="19">
    <source>
        <dbReference type="PROSITE" id="PS50011"/>
    </source>
</evidence>
<dbReference type="InterPro" id="IPR011009">
    <property type="entry name" value="Kinase-like_dom_sf"/>
</dbReference>
<keyword evidence="7 16" id="KW-0418">Kinase</keyword>
<comment type="catalytic activity">
    <reaction evidence="12 16">
        <text>L-tyrosyl-[protein] + ATP = O-phospho-L-tyrosyl-[protein] + ADP + H(+)</text>
        <dbReference type="Rhea" id="RHEA:10596"/>
        <dbReference type="Rhea" id="RHEA-COMP:10136"/>
        <dbReference type="Rhea" id="RHEA-COMP:20101"/>
        <dbReference type="ChEBI" id="CHEBI:15378"/>
        <dbReference type="ChEBI" id="CHEBI:30616"/>
        <dbReference type="ChEBI" id="CHEBI:46858"/>
        <dbReference type="ChEBI" id="CHEBI:61978"/>
        <dbReference type="ChEBI" id="CHEBI:456216"/>
        <dbReference type="EC" id="2.7.10.2"/>
    </reaction>
</comment>
<evidence type="ECO:0000256" key="9">
    <source>
        <dbReference type="ARBA" id="ARBA00022999"/>
    </source>
</evidence>
<protein>
    <recommendedName>
        <fullName evidence="16">Tyrosine-protein kinase</fullName>
        <ecNumber evidence="16">2.7.10.2</ecNumber>
    </recommendedName>
</protein>
<feature type="domain" description="SH2" evidence="18">
    <location>
        <begin position="67"/>
        <end position="194"/>
    </location>
</feature>
<dbReference type="PROSITE" id="PS00107">
    <property type="entry name" value="PROTEIN_KINASE_ATP"/>
    <property type="match status" value="1"/>
</dbReference>
<gene>
    <name evidence="20" type="ORF">CAMP_LOCUS10284</name>
</gene>
<feature type="region of interest" description="Disordered" evidence="17">
    <location>
        <begin position="1"/>
        <end position="35"/>
    </location>
</feature>